<evidence type="ECO:0000256" key="2">
    <source>
        <dbReference type="ARBA" id="ARBA00022679"/>
    </source>
</evidence>
<accession>A0A5C5Y7A6</accession>
<dbReference type="PIRSF" id="PIRSF037208">
    <property type="entry name" value="ATE_pro_prd"/>
    <property type="match status" value="1"/>
</dbReference>
<evidence type="ECO:0000313" key="6">
    <source>
        <dbReference type="EMBL" id="TWT70185.1"/>
    </source>
</evidence>
<dbReference type="PANTHER" id="PTHR21367:SF1">
    <property type="entry name" value="ARGINYL-TRNA--PROTEIN TRANSFERASE 1"/>
    <property type="match status" value="1"/>
</dbReference>
<keyword evidence="3" id="KW-0012">Acyltransferase</keyword>
<sequence length="254" mass="29833">MRHPPKQPTATGTPYRMVIVQDMPQTCPYLPDQIARMPLQLPVVPIDPGFTDWTLDRGYRRSGDFVYRTRCAECQECQPTRIRVDDFCWTRSFRRVFKRGQRDLIQHWDRPVVTEDRVNLFNRHRTVRGLDHTDEAVDSHAYHAFLISSFGQVDEWSVWDGDRLIGISIVDVGQDCLSAVYTMFDPDYSRYSLGTYAILQQIVRAQREKLSFVYLGMYVQDNPHLNYKARFGPQERLRDGVWSTFDRETVTDQL</sequence>
<evidence type="ECO:0000256" key="3">
    <source>
        <dbReference type="ARBA" id="ARBA00023315"/>
    </source>
</evidence>
<keyword evidence="7" id="KW-1185">Reference proteome</keyword>
<dbReference type="SUPFAM" id="SSF55729">
    <property type="entry name" value="Acyl-CoA N-acyltransferases (Nat)"/>
    <property type="match status" value="1"/>
</dbReference>
<dbReference type="GO" id="GO:0008914">
    <property type="term" value="F:leucyl-tRNA--protein transferase activity"/>
    <property type="evidence" value="ECO:0007669"/>
    <property type="project" value="InterPro"/>
</dbReference>
<feature type="domain" description="N-end rule aminoacyl transferase C-terminal" evidence="5">
    <location>
        <begin position="118"/>
        <end position="237"/>
    </location>
</feature>
<organism evidence="6 7">
    <name type="scientific">Crateriforma conspicua</name>
    <dbReference type="NCBI Taxonomy" id="2527996"/>
    <lineage>
        <taxon>Bacteria</taxon>
        <taxon>Pseudomonadati</taxon>
        <taxon>Planctomycetota</taxon>
        <taxon>Planctomycetia</taxon>
        <taxon>Planctomycetales</taxon>
        <taxon>Planctomycetaceae</taxon>
        <taxon>Crateriforma</taxon>
    </lineage>
</organism>
<reference evidence="6 7" key="1">
    <citation type="submission" date="2019-02" db="EMBL/GenBank/DDBJ databases">
        <title>Deep-cultivation of Planctomycetes and their phenomic and genomic characterization uncovers novel biology.</title>
        <authorList>
            <person name="Wiegand S."/>
            <person name="Jogler M."/>
            <person name="Boedeker C."/>
            <person name="Pinto D."/>
            <person name="Vollmers J."/>
            <person name="Rivas-Marin E."/>
            <person name="Kohn T."/>
            <person name="Peeters S.H."/>
            <person name="Heuer A."/>
            <person name="Rast P."/>
            <person name="Oberbeckmann S."/>
            <person name="Bunk B."/>
            <person name="Jeske O."/>
            <person name="Meyerdierks A."/>
            <person name="Storesund J.E."/>
            <person name="Kallscheuer N."/>
            <person name="Luecker S."/>
            <person name="Lage O.M."/>
            <person name="Pohl T."/>
            <person name="Merkel B.J."/>
            <person name="Hornburger P."/>
            <person name="Mueller R.-W."/>
            <person name="Bruemmer F."/>
            <person name="Labrenz M."/>
            <person name="Spormann A.M."/>
            <person name="Op Den Camp H."/>
            <person name="Overmann J."/>
            <person name="Amann R."/>
            <person name="Jetten M.S.M."/>
            <person name="Mascher T."/>
            <person name="Medema M.H."/>
            <person name="Devos D.P."/>
            <person name="Kaster A.-K."/>
            <person name="Ovreas L."/>
            <person name="Rohde M."/>
            <person name="Galperin M.Y."/>
            <person name="Jogler C."/>
        </authorList>
    </citation>
    <scope>NUCLEOTIDE SEQUENCE [LARGE SCALE GENOMIC DNA]</scope>
    <source>
        <strain evidence="6 7">Pan14r</strain>
    </source>
</reference>
<dbReference type="OrthoDB" id="9782022at2"/>
<gene>
    <name evidence="6" type="ORF">Pan14r_24850</name>
</gene>
<dbReference type="InterPro" id="IPR017138">
    <property type="entry name" value="Asp_Glu_LeuTrfase"/>
</dbReference>
<dbReference type="GO" id="GO:0071596">
    <property type="term" value="P:ubiquitin-dependent protein catabolic process via the N-end rule pathway"/>
    <property type="evidence" value="ECO:0007669"/>
    <property type="project" value="InterPro"/>
</dbReference>
<dbReference type="Pfam" id="PF04377">
    <property type="entry name" value="ATE_C"/>
    <property type="match status" value="1"/>
</dbReference>
<dbReference type="PANTHER" id="PTHR21367">
    <property type="entry name" value="ARGININE-TRNA-PROTEIN TRANSFERASE 1"/>
    <property type="match status" value="1"/>
</dbReference>
<dbReference type="RefSeq" id="WP_145301112.1">
    <property type="nucleotide sequence ID" value="NZ_CP036319.1"/>
</dbReference>
<evidence type="ECO:0000313" key="7">
    <source>
        <dbReference type="Proteomes" id="UP000317238"/>
    </source>
</evidence>
<dbReference type="GO" id="GO:0005737">
    <property type="term" value="C:cytoplasm"/>
    <property type="evidence" value="ECO:0007669"/>
    <property type="project" value="TreeGrafter"/>
</dbReference>
<dbReference type="InterPro" id="IPR007471">
    <property type="entry name" value="N-end_Aminoacyl_Trfase_N"/>
</dbReference>
<dbReference type="InterPro" id="IPR030700">
    <property type="entry name" value="N-end_Aminoacyl_Trfase"/>
</dbReference>
<evidence type="ECO:0000259" key="4">
    <source>
        <dbReference type="Pfam" id="PF04376"/>
    </source>
</evidence>
<feature type="domain" description="N-end aminoacyl transferase N-terminal" evidence="4">
    <location>
        <begin position="25"/>
        <end position="95"/>
    </location>
</feature>
<dbReference type="EMBL" id="SJPL01000001">
    <property type="protein sequence ID" value="TWT70185.1"/>
    <property type="molecule type" value="Genomic_DNA"/>
</dbReference>
<name>A0A5C5Y7A6_9PLAN</name>
<dbReference type="Proteomes" id="UP000317238">
    <property type="component" value="Unassembled WGS sequence"/>
</dbReference>
<comment type="caution">
    <text evidence="6">The sequence shown here is derived from an EMBL/GenBank/DDBJ whole genome shotgun (WGS) entry which is preliminary data.</text>
</comment>
<protein>
    <submittedName>
        <fullName evidence="6">Arginyl-tRNA-protein transferase</fullName>
    </submittedName>
</protein>
<dbReference type="AlphaFoldDB" id="A0A5C5Y7A6"/>
<keyword evidence="1" id="KW-0963">Cytoplasm</keyword>
<keyword evidence="2 6" id="KW-0808">Transferase</keyword>
<evidence type="ECO:0000256" key="1">
    <source>
        <dbReference type="ARBA" id="ARBA00022490"/>
    </source>
</evidence>
<proteinExistence type="predicted"/>
<dbReference type="InterPro" id="IPR016181">
    <property type="entry name" value="Acyl_CoA_acyltransferase"/>
</dbReference>
<dbReference type="GO" id="GO:0004057">
    <property type="term" value="F:arginyl-tRNA--protein transferase activity"/>
    <property type="evidence" value="ECO:0007669"/>
    <property type="project" value="InterPro"/>
</dbReference>
<dbReference type="InterPro" id="IPR007472">
    <property type="entry name" value="N-end_Aminoacyl_Trfase_C"/>
</dbReference>
<evidence type="ECO:0000259" key="5">
    <source>
        <dbReference type="Pfam" id="PF04377"/>
    </source>
</evidence>
<dbReference type="NCBIfam" id="NF002346">
    <property type="entry name" value="PRK01305.2-3"/>
    <property type="match status" value="1"/>
</dbReference>
<dbReference type="Pfam" id="PF04376">
    <property type="entry name" value="ATE_N"/>
    <property type="match status" value="1"/>
</dbReference>